<comment type="similarity">
    <text evidence="2 10">Belongs to the major facilitator superfamily. Sugar transporter (TC 2.A.1.1) family.</text>
</comment>
<protein>
    <submittedName>
        <fullName evidence="14">Probable polyol transporter 4</fullName>
    </submittedName>
</protein>
<dbReference type="Proteomes" id="UP001153555">
    <property type="component" value="Unassembled WGS sequence"/>
</dbReference>
<feature type="transmembrane region" description="Helical" evidence="12">
    <location>
        <begin position="123"/>
        <end position="141"/>
    </location>
</feature>
<evidence type="ECO:0000256" key="11">
    <source>
        <dbReference type="SAM" id="MobiDB-lite"/>
    </source>
</evidence>
<dbReference type="PROSITE" id="PS50850">
    <property type="entry name" value="MFS"/>
    <property type="match status" value="1"/>
</dbReference>
<keyword evidence="6" id="KW-0769">Symport</keyword>
<accession>A0A9N7MKA5</accession>
<organism evidence="14 15">
    <name type="scientific">Striga hermonthica</name>
    <name type="common">Purple witchweed</name>
    <name type="synonym">Buchnera hermonthica</name>
    <dbReference type="NCBI Taxonomy" id="68872"/>
    <lineage>
        <taxon>Eukaryota</taxon>
        <taxon>Viridiplantae</taxon>
        <taxon>Streptophyta</taxon>
        <taxon>Embryophyta</taxon>
        <taxon>Tracheophyta</taxon>
        <taxon>Spermatophyta</taxon>
        <taxon>Magnoliopsida</taxon>
        <taxon>eudicotyledons</taxon>
        <taxon>Gunneridae</taxon>
        <taxon>Pentapetalae</taxon>
        <taxon>asterids</taxon>
        <taxon>lamiids</taxon>
        <taxon>Lamiales</taxon>
        <taxon>Orobanchaceae</taxon>
        <taxon>Buchnereae</taxon>
        <taxon>Striga</taxon>
    </lineage>
</organism>
<feature type="transmembrane region" description="Helical" evidence="12">
    <location>
        <begin position="54"/>
        <end position="82"/>
    </location>
</feature>
<dbReference type="GO" id="GO:0015293">
    <property type="term" value="F:symporter activity"/>
    <property type="evidence" value="ECO:0007669"/>
    <property type="project" value="UniProtKB-KW"/>
</dbReference>
<comment type="caution">
    <text evidence="14">The sequence shown here is derived from an EMBL/GenBank/DDBJ whole genome shotgun (WGS) entry which is preliminary data.</text>
</comment>
<evidence type="ECO:0000256" key="5">
    <source>
        <dbReference type="ARBA" id="ARBA00022692"/>
    </source>
</evidence>
<dbReference type="InterPro" id="IPR050814">
    <property type="entry name" value="Myo-inositol_Transporter"/>
</dbReference>
<dbReference type="FunFam" id="1.20.1250.20:FF:000025">
    <property type="entry name" value="probable polyol transporter 4"/>
    <property type="match status" value="1"/>
</dbReference>
<dbReference type="PANTHER" id="PTHR48020">
    <property type="entry name" value="PROTON MYO-INOSITOL COTRANSPORTER"/>
    <property type="match status" value="1"/>
</dbReference>
<feature type="region of interest" description="Disordered" evidence="11">
    <location>
        <begin position="1"/>
        <end position="44"/>
    </location>
</feature>
<keyword evidence="3 10" id="KW-0813">Transport</keyword>
<keyword evidence="7 12" id="KW-1133">Transmembrane helix</keyword>
<evidence type="ECO:0000256" key="4">
    <source>
        <dbReference type="ARBA" id="ARBA00022597"/>
    </source>
</evidence>
<dbReference type="InterPro" id="IPR005828">
    <property type="entry name" value="MFS_sugar_transport-like"/>
</dbReference>
<evidence type="ECO:0000256" key="9">
    <source>
        <dbReference type="ARBA" id="ARBA00044504"/>
    </source>
</evidence>
<feature type="transmembrane region" description="Helical" evidence="12">
    <location>
        <begin position="395"/>
        <end position="424"/>
    </location>
</feature>
<feature type="transmembrane region" description="Helical" evidence="12">
    <location>
        <begin position="366"/>
        <end position="389"/>
    </location>
</feature>
<evidence type="ECO:0000313" key="15">
    <source>
        <dbReference type="Proteomes" id="UP001153555"/>
    </source>
</evidence>
<evidence type="ECO:0000313" key="14">
    <source>
        <dbReference type="EMBL" id="CAA0808822.1"/>
    </source>
</evidence>
<dbReference type="InterPro" id="IPR003663">
    <property type="entry name" value="Sugar/inositol_transpt"/>
</dbReference>
<dbReference type="GO" id="GO:0016020">
    <property type="term" value="C:membrane"/>
    <property type="evidence" value="ECO:0007669"/>
    <property type="project" value="UniProtKB-SubCell"/>
</dbReference>
<keyword evidence="8 12" id="KW-0472">Membrane</keyword>
<comment type="subcellular location">
    <subcellularLocation>
        <location evidence="1">Membrane</location>
        <topology evidence="1">Multi-pass membrane protein</topology>
    </subcellularLocation>
</comment>
<evidence type="ECO:0000256" key="7">
    <source>
        <dbReference type="ARBA" id="ARBA00022989"/>
    </source>
</evidence>
<sequence>MGLVGVQENGGSEMGLSLGTKNKYRRMDSQPTQDDDSDASDQAAEERKKTTRKYVFACSVFASLNSVLLGYDVGVMSGAVLFIKEDLKITEVQVEILIGILSVMSLVGSLVGGRTSDAVGRKWTIGLAAVTFQTGAAIMAFAPSFTILMLGRILAGIGIGFGVMIAPIYIAEISPAVARGSLTSFPEIFINFGILLGYVSNYALSGLSPHISWRVMLAVGILPSVFIAFALCIIPESPRWLVMQGRVDEARIVLHKTNESESEVEDRLAEILLAAAPETTESKAVWKDLMNPSPALGRMLIAGCGIQCFQQITGIDSIVYYSPEILTAAGMEDKSKLLAATVAVGISKTVFILIAILLIDKVGRKPLLYVSTVGMTFCLLTLGATLSFMGHDGSAASIGMTILSLCGNVAFFSVGVGPICWVLTSEIFPLRVRAQASALGAVGNRVCSGFVAMSFLSVADAISMGGTFFVFTAISGLAVAFVYKCVPETKGKSLEQIEMLFQDGYKSEVQLGDAEHLVRKQSGPATRRPTRSTQHDAAAVPKGSWNKNPKQLTWVILLKAHRTAGCLATVVVKFFPSQSPSAKHN</sequence>
<feature type="domain" description="Major facilitator superfamily (MFS) profile" evidence="13">
    <location>
        <begin position="58"/>
        <end position="490"/>
    </location>
</feature>
<comment type="similarity">
    <text evidence="9">Belongs to the major facilitator superfamily. Phosphate:H(+) symporter (TC 2.A.1.9) family.</text>
</comment>
<proteinExistence type="inferred from homology"/>
<evidence type="ECO:0000256" key="3">
    <source>
        <dbReference type="ARBA" id="ARBA00022448"/>
    </source>
</evidence>
<feature type="region of interest" description="Disordered" evidence="11">
    <location>
        <begin position="519"/>
        <end position="542"/>
    </location>
</feature>
<dbReference type="EMBL" id="CACSLK010003174">
    <property type="protein sequence ID" value="CAA0808822.1"/>
    <property type="molecule type" value="Genomic_DNA"/>
</dbReference>
<dbReference type="PANTHER" id="PTHR48020:SF49">
    <property type="entry name" value="SUGAR TRANSPORTER"/>
    <property type="match status" value="1"/>
</dbReference>
<keyword evidence="15" id="KW-1185">Reference proteome</keyword>
<feature type="transmembrane region" description="Helical" evidence="12">
    <location>
        <begin position="147"/>
        <end position="170"/>
    </location>
</feature>
<feature type="transmembrane region" description="Helical" evidence="12">
    <location>
        <begin position="337"/>
        <end position="359"/>
    </location>
</feature>
<keyword evidence="4" id="KW-0762">Sugar transport</keyword>
<dbReference type="Pfam" id="PF00083">
    <property type="entry name" value="Sugar_tr"/>
    <property type="match status" value="1"/>
</dbReference>
<evidence type="ECO:0000256" key="6">
    <source>
        <dbReference type="ARBA" id="ARBA00022847"/>
    </source>
</evidence>
<dbReference type="PRINTS" id="PR00171">
    <property type="entry name" value="SUGRTRNSPORT"/>
</dbReference>
<feature type="transmembrane region" description="Helical" evidence="12">
    <location>
        <begin position="182"/>
        <end position="199"/>
    </location>
</feature>
<evidence type="ECO:0000256" key="8">
    <source>
        <dbReference type="ARBA" id="ARBA00023136"/>
    </source>
</evidence>
<dbReference type="SUPFAM" id="SSF103473">
    <property type="entry name" value="MFS general substrate transporter"/>
    <property type="match status" value="1"/>
</dbReference>
<gene>
    <name evidence="14" type="ORF">SHERM_11048</name>
</gene>
<dbReference type="PROSITE" id="PS00216">
    <property type="entry name" value="SUGAR_TRANSPORT_1"/>
    <property type="match status" value="2"/>
</dbReference>
<dbReference type="PROSITE" id="PS00217">
    <property type="entry name" value="SUGAR_TRANSPORT_2"/>
    <property type="match status" value="1"/>
</dbReference>
<evidence type="ECO:0000256" key="1">
    <source>
        <dbReference type="ARBA" id="ARBA00004141"/>
    </source>
</evidence>
<reference evidence="14" key="1">
    <citation type="submission" date="2019-12" db="EMBL/GenBank/DDBJ databases">
        <authorList>
            <person name="Scholes J."/>
        </authorList>
    </citation>
    <scope>NUCLEOTIDE SEQUENCE</scope>
</reference>
<dbReference type="InterPro" id="IPR005829">
    <property type="entry name" value="Sugar_transporter_CS"/>
</dbReference>
<keyword evidence="5 12" id="KW-0812">Transmembrane</keyword>
<dbReference type="Gene3D" id="1.20.1250.20">
    <property type="entry name" value="MFS general substrate transporter like domains"/>
    <property type="match status" value="1"/>
</dbReference>
<dbReference type="InterPro" id="IPR020846">
    <property type="entry name" value="MFS_dom"/>
</dbReference>
<feature type="transmembrane region" description="Helical" evidence="12">
    <location>
        <begin position="211"/>
        <end position="234"/>
    </location>
</feature>
<dbReference type="InterPro" id="IPR036259">
    <property type="entry name" value="MFS_trans_sf"/>
</dbReference>
<dbReference type="AlphaFoldDB" id="A0A9N7MKA5"/>
<evidence type="ECO:0000259" key="13">
    <source>
        <dbReference type="PROSITE" id="PS50850"/>
    </source>
</evidence>
<dbReference type="NCBIfam" id="TIGR00879">
    <property type="entry name" value="SP"/>
    <property type="match status" value="1"/>
</dbReference>
<dbReference type="OrthoDB" id="6339427at2759"/>
<evidence type="ECO:0000256" key="2">
    <source>
        <dbReference type="ARBA" id="ARBA00010992"/>
    </source>
</evidence>
<evidence type="ECO:0000256" key="10">
    <source>
        <dbReference type="RuleBase" id="RU003346"/>
    </source>
</evidence>
<feature type="transmembrane region" description="Helical" evidence="12">
    <location>
        <begin position="462"/>
        <end position="483"/>
    </location>
</feature>
<evidence type="ECO:0000256" key="12">
    <source>
        <dbReference type="SAM" id="Phobius"/>
    </source>
</evidence>
<feature type="transmembrane region" description="Helical" evidence="12">
    <location>
        <begin position="94"/>
        <end position="111"/>
    </location>
</feature>
<name>A0A9N7MKA5_STRHE</name>